<reference evidence="2" key="1">
    <citation type="submission" date="2015-05" db="EMBL/GenBank/DDBJ databases">
        <authorList>
            <person name="Fogelqvist Johan"/>
        </authorList>
    </citation>
    <scope>NUCLEOTIDE SEQUENCE [LARGE SCALE GENOMIC DNA]</scope>
</reference>
<dbReference type="SUPFAM" id="SSF49482">
    <property type="entry name" value="Aromatic compound dioxygenase"/>
    <property type="match status" value="1"/>
</dbReference>
<accession>A0A0G4LP80</accession>
<evidence type="ECO:0000313" key="1">
    <source>
        <dbReference type="EMBL" id="CRK23525.1"/>
    </source>
</evidence>
<gene>
    <name evidence="1" type="ORF">BN1723_013011</name>
</gene>
<feature type="non-terminal residue" evidence="1">
    <location>
        <position position="95"/>
    </location>
</feature>
<dbReference type="AlphaFoldDB" id="A0A0G4LP80"/>
<dbReference type="EMBL" id="CVQI01014780">
    <property type="protein sequence ID" value="CRK23525.1"/>
    <property type="molecule type" value="Genomic_DNA"/>
</dbReference>
<dbReference type="InterPro" id="IPR015889">
    <property type="entry name" value="Intradiol_dOase_core"/>
</dbReference>
<organism evidence="1 2">
    <name type="scientific">Verticillium longisporum</name>
    <name type="common">Verticillium dahliae var. longisporum</name>
    <dbReference type="NCBI Taxonomy" id="100787"/>
    <lineage>
        <taxon>Eukaryota</taxon>
        <taxon>Fungi</taxon>
        <taxon>Dikarya</taxon>
        <taxon>Ascomycota</taxon>
        <taxon>Pezizomycotina</taxon>
        <taxon>Sordariomycetes</taxon>
        <taxon>Hypocreomycetidae</taxon>
        <taxon>Glomerellales</taxon>
        <taxon>Plectosphaerellaceae</taxon>
        <taxon>Verticillium</taxon>
    </lineage>
</organism>
<sequence>MQSLTSFLVRSNHILASASRLSSSLLTAHRSHADDPYLSTDTACAVKDDLLLDFKPLTGDRNGAVLDCEYNVTLASKKYKPEMTMLMGNANQDNF</sequence>
<evidence type="ECO:0000313" key="2">
    <source>
        <dbReference type="Proteomes" id="UP000045706"/>
    </source>
</evidence>
<dbReference type="GO" id="GO:0005506">
    <property type="term" value="F:iron ion binding"/>
    <property type="evidence" value="ECO:0007669"/>
    <property type="project" value="InterPro"/>
</dbReference>
<dbReference type="Proteomes" id="UP000045706">
    <property type="component" value="Unassembled WGS sequence"/>
</dbReference>
<dbReference type="Gene3D" id="2.60.130.10">
    <property type="entry name" value="Aromatic compound dioxygenase"/>
    <property type="match status" value="1"/>
</dbReference>
<protein>
    <submittedName>
        <fullName evidence="1">Uncharacterized protein</fullName>
    </submittedName>
</protein>
<name>A0A0G4LP80_VERLO</name>
<proteinExistence type="predicted"/>
<dbReference type="GO" id="GO:0016702">
    <property type="term" value="F:oxidoreductase activity, acting on single donors with incorporation of molecular oxygen, incorporation of two atoms of oxygen"/>
    <property type="evidence" value="ECO:0007669"/>
    <property type="project" value="InterPro"/>
</dbReference>